<feature type="compositionally biased region" description="Polar residues" evidence="1">
    <location>
        <begin position="1"/>
        <end position="20"/>
    </location>
</feature>
<feature type="region of interest" description="Disordered" evidence="1">
    <location>
        <begin position="183"/>
        <end position="209"/>
    </location>
</feature>
<sequence>MASSHPNTNNSPLTKTTSNRLPAPSLFVGPPSRNASNTSLLPTTTNTTTPRIPLIRQRSLLDPKRPTPTSNPHDPTASSANHAQAAAAEAQSAERTDAIWAEMQNTLEEVELSAEGPHGADGGVFGVRHERALAGLREAQIALAEAWGRSEGEVEVEGESTKEEDGRQAGEEQVLADVKGRMAPAERVGESGKSALEEETMRDVEASRRRREANERYFRRVNAGVLEVVEKLEVVARMMKGVELESKEIWRDTESVETGSTVS</sequence>
<dbReference type="AlphaFoldDB" id="A0A6A6YPA6"/>
<evidence type="ECO:0000313" key="3">
    <source>
        <dbReference type="Proteomes" id="UP000504636"/>
    </source>
</evidence>
<feature type="compositionally biased region" description="Basic and acidic residues" evidence="1">
    <location>
        <begin position="159"/>
        <end position="170"/>
    </location>
</feature>
<feature type="compositionally biased region" description="Low complexity" evidence="1">
    <location>
        <begin position="36"/>
        <end position="50"/>
    </location>
</feature>
<keyword evidence="3" id="KW-1185">Reference proteome</keyword>
<gene>
    <name evidence="2 4" type="ORF">BDZ99DRAFT_532271</name>
</gene>
<feature type="region of interest" description="Disordered" evidence="1">
    <location>
        <begin position="1"/>
        <end position="94"/>
    </location>
</feature>
<evidence type="ECO:0000313" key="4">
    <source>
        <dbReference type="RefSeq" id="XP_033576661.1"/>
    </source>
</evidence>
<dbReference type="GeneID" id="54467369"/>
<feature type="compositionally biased region" description="Basic and acidic residues" evidence="1">
    <location>
        <begin position="187"/>
        <end position="209"/>
    </location>
</feature>
<accession>A0A6A6YPA6</accession>
<evidence type="ECO:0000313" key="2">
    <source>
        <dbReference type="EMBL" id="KAF2809697.1"/>
    </source>
</evidence>
<dbReference type="Pfam" id="PF17242">
    <property type="entry name" value="DUF5315"/>
    <property type="match status" value="1"/>
</dbReference>
<organism evidence="2">
    <name type="scientific">Mytilinidion resinicola</name>
    <dbReference type="NCBI Taxonomy" id="574789"/>
    <lineage>
        <taxon>Eukaryota</taxon>
        <taxon>Fungi</taxon>
        <taxon>Dikarya</taxon>
        <taxon>Ascomycota</taxon>
        <taxon>Pezizomycotina</taxon>
        <taxon>Dothideomycetes</taxon>
        <taxon>Pleosporomycetidae</taxon>
        <taxon>Mytilinidiales</taxon>
        <taxon>Mytilinidiaceae</taxon>
        <taxon>Mytilinidion</taxon>
    </lineage>
</organism>
<evidence type="ECO:0000256" key="1">
    <source>
        <dbReference type="SAM" id="MobiDB-lite"/>
    </source>
</evidence>
<reference evidence="4" key="3">
    <citation type="submission" date="2025-04" db="UniProtKB">
        <authorList>
            <consortium name="RefSeq"/>
        </authorList>
    </citation>
    <scope>IDENTIFICATION</scope>
    <source>
        <strain evidence="4">CBS 304.34</strain>
    </source>
</reference>
<dbReference type="OrthoDB" id="4158841at2759"/>
<feature type="compositionally biased region" description="Low complexity" evidence="1">
    <location>
        <begin position="77"/>
        <end position="91"/>
    </location>
</feature>
<dbReference type="Proteomes" id="UP000504636">
    <property type="component" value="Unplaced"/>
</dbReference>
<dbReference type="EMBL" id="MU003701">
    <property type="protein sequence ID" value="KAF2809697.1"/>
    <property type="molecule type" value="Genomic_DNA"/>
</dbReference>
<dbReference type="RefSeq" id="XP_033576661.1">
    <property type="nucleotide sequence ID" value="XM_033726476.1"/>
</dbReference>
<reference evidence="4" key="2">
    <citation type="submission" date="2020-04" db="EMBL/GenBank/DDBJ databases">
        <authorList>
            <consortium name="NCBI Genome Project"/>
        </authorList>
    </citation>
    <scope>NUCLEOTIDE SEQUENCE</scope>
    <source>
        <strain evidence="4">CBS 304.34</strain>
    </source>
</reference>
<reference evidence="2 4" key="1">
    <citation type="journal article" date="2020" name="Stud. Mycol.">
        <title>101 Dothideomycetes genomes: a test case for predicting lifestyles and emergence of pathogens.</title>
        <authorList>
            <person name="Haridas S."/>
            <person name="Albert R."/>
            <person name="Binder M."/>
            <person name="Bloem J."/>
            <person name="Labutti K."/>
            <person name="Salamov A."/>
            <person name="Andreopoulos B."/>
            <person name="Baker S."/>
            <person name="Barry K."/>
            <person name="Bills G."/>
            <person name="Bluhm B."/>
            <person name="Cannon C."/>
            <person name="Castanera R."/>
            <person name="Culley D."/>
            <person name="Daum C."/>
            <person name="Ezra D."/>
            <person name="Gonzalez J."/>
            <person name="Henrissat B."/>
            <person name="Kuo A."/>
            <person name="Liang C."/>
            <person name="Lipzen A."/>
            <person name="Lutzoni F."/>
            <person name="Magnuson J."/>
            <person name="Mondo S."/>
            <person name="Nolan M."/>
            <person name="Ohm R."/>
            <person name="Pangilinan J."/>
            <person name="Park H.-J."/>
            <person name="Ramirez L."/>
            <person name="Alfaro M."/>
            <person name="Sun H."/>
            <person name="Tritt A."/>
            <person name="Yoshinaga Y."/>
            <person name="Zwiers L.-H."/>
            <person name="Turgeon B."/>
            <person name="Goodwin S."/>
            <person name="Spatafora J."/>
            <person name="Crous P."/>
            <person name="Grigoriev I."/>
        </authorList>
    </citation>
    <scope>NUCLEOTIDE SEQUENCE</scope>
    <source>
        <strain evidence="2 4">CBS 304.34</strain>
    </source>
</reference>
<feature type="region of interest" description="Disordered" evidence="1">
    <location>
        <begin position="152"/>
        <end position="171"/>
    </location>
</feature>
<proteinExistence type="predicted"/>
<protein>
    <submittedName>
        <fullName evidence="2 4">Uncharacterized protein</fullName>
    </submittedName>
</protein>
<name>A0A6A6YPA6_9PEZI</name>